<evidence type="ECO:0000256" key="8">
    <source>
        <dbReference type="ARBA" id="ARBA00049047"/>
    </source>
</evidence>
<dbReference type="Gene3D" id="3.20.20.70">
    <property type="entry name" value="Aldolase class I"/>
    <property type="match status" value="1"/>
</dbReference>
<dbReference type="PANTHER" id="PTHR43406">
    <property type="entry name" value="TRYPTOPHAN SYNTHASE, ALPHA CHAIN"/>
    <property type="match status" value="1"/>
</dbReference>
<keyword evidence="4 9" id="KW-0028">Amino-acid biosynthesis</keyword>
<dbReference type="UniPathway" id="UPA00035">
    <property type="reaction ID" value="UER00044"/>
</dbReference>
<organism evidence="11 12">
    <name type="scientific">Rossellomorea vietnamensis</name>
    <dbReference type="NCBI Taxonomy" id="218284"/>
    <lineage>
        <taxon>Bacteria</taxon>
        <taxon>Bacillati</taxon>
        <taxon>Bacillota</taxon>
        <taxon>Bacilli</taxon>
        <taxon>Bacillales</taxon>
        <taxon>Bacillaceae</taxon>
        <taxon>Rossellomorea</taxon>
    </lineage>
</organism>
<dbReference type="CDD" id="cd04724">
    <property type="entry name" value="Tryptophan_synthase_alpha"/>
    <property type="match status" value="1"/>
</dbReference>
<proteinExistence type="inferred from homology"/>
<gene>
    <name evidence="9" type="primary">trpA</name>
    <name evidence="11" type="ORF">FZC84_02425</name>
</gene>
<evidence type="ECO:0000256" key="3">
    <source>
        <dbReference type="ARBA" id="ARBA00011270"/>
    </source>
</evidence>
<accession>A0A5D4MIX0</accession>
<dbReference type="Pfam" id="PF00290">
    <property type="entry name" value="Trp_syntA"/>
    <property type="match status" value="1"/>
</dbReference>
<evidence type="ECO:0000256" key="5">
    <source>
        <dbReference type="ARBA" id="ARBA00022822"/>
    </source>
</evidence>
<dbReference type="PANTHER" id="PTHR43406:SF1">
    <property type="entry name" value="TRYPTOPHAN SYNTHASE ALPHA CHAIN, CHLOROPLASTIC"/>
    <property type="match status" value="1"/>
</dbReference>
<keyword evidence="6 9" id="KW-0057">Aromatic amino acid biosynthesis</keyword>
<comment type="similarity">
    <text evidence="9 10">Belongs to the TrpA family.</text>
</comment>
<dbReference type="InterPro" id="IPR011060">
    <property type="entry name" value="RibuloseP-bd_barrel"/>
</dbReference>
<feature type="active site" description="Proton acceptor" evidence="9">
    <location>
        <position position="51"/>
    </location>
</feature>
<dbReference type="Proteomes" id="UP000325182">
    <property type="component" value="Unassembled WGS sequence"/>
</dbReference>
<evidence type="ECO:0000256" key="10">
    <source>
        <dbReference type="RuleBase" id="RU003662"/>
    </source>
</evidence>
<comment type="catalytic activity">
    <reaction evidence="8 9">
        <text>(1S,2R)-1-C-(indol-3-yl)glycerol 3-phosphate + L-serine = D-glyceraldehyde 3-phosphate + L-tryptophan + H2O</text>
        <dbReference type="Rhea" id="RHEA:10532"/>
        <dbReference type="ChEBI" id="CHEBI:15377"/>
        <dbReference type="ChEBI" id="CHEBI:33384"/>
        <dbReference type="ChEBI" id="CHEBI:57912"/>
        <dbReference type="ChEBI" id="CHEBI:58866"/>
        <dbReference type="ChEBI" id="CHEBI:59776"/>
        <dbReference type="EC" id="4.2.1.20"/>
    </reaction>
</comment>
<evidence type="ECO:0000256" key="7">
    <source>
        <dbReference type="ARBA" id="ARBA00023239"/>
    </source>
</evidence>
<dbReference type="EC" id="4.2.1.20" evidence="9"/>
<dbReference type="EMBL" id="VTEG01000001">
    <property type="protein sequence ID" value="TYS01528.1"/>
    <property type="molecule type" value="Genomic_DNA"/>
</dbReference>
<comment type="subunit">
    <text evidence="3 9">Tetramer of two alpha and two beta chains.</text>
</comment>
<dbReference type="InterPro" id="IPR013785">
    <property type="entry name" value="Aldolase_TIM"/>
</dbReference>
<evidence type="ECO:0000256" key="1">
    <source>
        <dbReference type="ARBA" id="ARBA00003365"/>
    </source>
</evidence>
<dbReference type="GO" id="GO:0004834">
    <property type="term" value="F:tryptophan synthase activity"/>
    <property type="evidence" value="ECO:0007669"/>
    <property type="project" value="UniProtKB-UniRule"/>
</dbReference>
<comment type="function">
    <text evidence="1 9">The alpha subunit is responsible for the aldol cleavage of indoleglycerol phosphate to indole and glyceraldehyde 3-phosphate.</text>
</comment>
<comment type="caution">
    <text evidence="11">The sequence shown here is derived from an EMBL/GenBank/DDBJ whole genome shotgun (WGS) entry which is preliminary data.</text>
</comment>
<dbReference type="HAMAP" id="MF_00131">
    <property type="entry name" value="Trp_synth_alpha"/>
    <property type="match status" value="1"/>
</dbReference>
<evidence type="ECO:0000256" key="4">
    <source>
        <dbReference type="ARBA" id="ARBA00022605"/>
    </source>
</evidence>
<evidence type="ECO:0000256" key="6">
    <source>
        <dbReference type="ARBA" id="ARBA00023141"/>
    </source>
</evidence>
<dbReference type="SUPFAM" id="SSF51366">
    <property type="entry name" value="Ribulose-phoshate binding barrel"/>
    <property type="match status" value="1"/>
</dbReference>
<dbReference type="InterPro" id="IPR002028">
    <property type="entry name" value="Trp_synthase_suA"/>
</dbReference>
<keyword evidence="7 9" id="KW-0456">Lyase</keyword>
<dbReference type="AlphaFoldDB" id="A0A5D4MIX0"/>
<keyword evidence="5 9" id="KW-0822">Tryptophan biosynthesis</keyword>
<dbReference type="RefSeq" id="WP_148952840.1">
    <property type="nucleotide sequence ID" value="NZ_VTEG01000001.1"/>
</dbReference>
<evidence type="ECO:0000256" key="2">
    <source>
        <dbReference type="ARBA" id="ARBA00004733"/>
    </source>
</evidence>
<evidence type="ECO:0000313" key="12">
    <source>
        <dbReference type="Proteomes" id="UP000325182"/>
    </source>
</evidence>
<name>A0A5D4MIX0_9BACI</name>
<evidence type="ECO:0000313" key="11">
    <source>
        <dbReference type="EMBL" id="TYS01528.1"/>
    </source>
</evidence>
<dbReference type="FunFam" id="3.20.20.70:FF:000037">
    <property type="entry name" value="Tryptophan synthase alpha chain"/>
    <property type="match status" value="1"/>
</dbReference>
<comment type="pathway">
    <text evidence="2 9">Amino-acid biosynthesis; L-tryptophan biosynthesis; L-tryptophan from chorismate: step 5/5.</text>
</comment>
<reference evidence="11 12" key="1">
    <citation type="submission" date="2019-08" db="EMBL/GenBank/DDBJ databases">
        <title>Bacillus genomes from the desert of Cuatro Cienegas, Coahuila.</title>
        <authorList>
            <person name="Olmedo-Alvarez G."/>
        </authorList>
    </citation>
    <scope>NUCLEOTIDE SEQUENCE [LARGE SCALE GENOMIC DNA]</scope>
    <source>
        <strain evidence="11 12">CH128b_4D</strain>
    </source>
</reference>
<protein>
    <recommendedName>
        <fullName evidence="9">Tryptophan synthase alpha chain</fullName>
        <ecNumber evidence="9">4.2.1.20</ecNumber>
    </recommendedName>
</protein>
<dbReference type="GO" id="GO:0005829">
    <property type="term" value="C:cytosol"/>
    <property type="evidence" value="ECO:0007669"/>
    <property type="project" value="TreeGrafter"/>
</dbReference>
<feature type="active site" description="Proton acceptor" evidence="9">
    <location>
        <position position="62"/>
    </location>
</feature>
<evidence type="ECO:0000256" key="9">
    <source>
        <dbReference type="HAMAP-Rule" id="MF_00131"/>
    </source>
</evidence>
<sequence length="265" mass="28627">MGKKFLEEALGKLQAEGQGIFIPYIMAGDGGLDHLVDQVTFLEKAGASAIEIGIPFSDPAADGPVIQEAGKRALKEGTTLKGIFEVLKKARQMGEIGIPIIFMTYFNPVLQYGLQTFARDCTEAGIDGLIIPDLPMEHNDILKPFIQKEGIALIQLASLTSSNDRLKTIAQATEGFLYAVTINGITGAVKEFNSSLSHHFEELKRVCQVPVLAGFGISTPDHVRDFLEITDGVVVGSRIIQLLQENKLMEVKELIGAADGKTTVS</sequence>
<dbReference type="NCBIfam" id="TIGR00262">
    <property type="entry name" value="trpA"/>
    <property type="match status" value="1"/>
</dbReference>